<gene>
    <name evidence="1" type="ORF">CJD35_13530</name>
</gene>
<evidence type="ECO:0000313" key="1">
    <source>
        <dbReference type="EMBL" id="ASY45339.1"/>
    </source>
</evidence>
<dbReference type="EMBL" id="CP022745">
    <property type="protein sequence ID" value="ASY45339.1"/>
    <property type="molecule type" value="Genomic_DNA"/>
</dbReference>
<dbReference type="AlphaFoldDB" id="A0A249MW24"/>
<dbReference type="Proteomes" id="UP000217141">
    <property type="component" value="Chromosome I"/>
</dbReference>
<dbReference type="RefSeq" id="WP_095687121.1">
    <property type="nucleotide sequence ID" value="NZ_CP022745.1"/>
</dbReference>
<evidence type="ECO:0000313" key="2">
    <source>
        <dbReference type="Proteomes" id="UP000217141"/>
    </source>
</evidence>
<accession>A0A249MW24</accession>
<dbReference type="KEGG" id="shyd:CJD35_13530"/>
<sequence>MTQPPVTDYQVWRVSNATGMTEAAARRHLDALNLPSSDPAFGTIAHRYRTDLYFRREVDAEQARFQQQYDAWHASCDAARDAARAGAPA</sequence>
<proteinExistence type="predicted"/>
<reference evidence="1 2" key="1">
    <citation type="submission" date="2017-08" db="EMBL/GenBank/DDBJ databases">
        <title>Whole Genome Sequence of Sphingobium hydrophobicum C1: Insights into Adaption to the Electronic-waste Contaminated Sediment.</title>
        <authorList>
            <person name="Song D."/>
            <person name="Chen X."/>
            <person name="Xu M."/>
        </authorList>
    </citation>
    <scope>NUCLEOTIDE SEQUENCE [LARGE SCALE GENOMIC DNA]</scope>
    <source>
        <strain evidence="1 2">C1</strain>
    </source>
</reference>
<name>A0A249MW24_SPHXE</name>
<organism evidence="1 2">
    <name type="scientific">Sphingobium xenophagum</name>
    <dbReference type="NCBI Taxonomy" id="121428"/>
    <lineage>
        <taxon>Bacteria</taxon>
        <taxon>Pseudomonadati</taxon>
        <taxon>Pseudomonadota</taxon>
        <taxon>Alphaproteobacteria</taxon>
        <taxon>Sphingomonadales</taxon>
        <taxon>Sphingomonadaceae</taxon>
        <taxon>Sphingobium</taxon>
    </lineage>
</organism>
<protein>
    <submittedName>
        <fullName evidence="1">Uncharacterized protein</fullName>
    </submittedName>
</protein>